<proteinExistence type="predicted"/>
<gene>
    <name evidence="3" type="ORF">ACFPQ5_10505</name>
</gene>
<reference evidence="4" key="1">
    <citation type="journal article" date="2019" name="Int. J. Syst. Evol. Microbiol.">
        <title>The Global Catalogue of Microorganisms (GCM) 10K type strain sequencing project: providing services to taxonomists for standard genome sequencing and annotation.</title>
        <authorList>
            <consortium name="The Broad Institute Genomics Platform"/>
            <consortium name="The Broad Institute Genome Sequencing Center for Infectious Disease"/>
            <person name="Wu L."/>
            <person name="Ma J."/>
        </authorList>
    </citation>
    <scope>NUCLEOTIDE SEQUENCE [LARGE SCALE GENOMIC DNA]</scope>
    <source>
        <strain evidence="4">CCUG 43111</strain>
    </source>
</reference>
<comment type="caution">
    <text evidence="3">The sequence shown here is derived from an EMBL/GenBank/DDBJ whole genome shotgun (WGS) entry which is preliminary data.</text>
</comment>
<dbReference type="InterPro" id="IPR029058">
    <property type="entry name" value="AB_hydrolase_fold"/>
</dbReference>
<evidence type="ECO:0000313" key="4">
    <source>
        <dbReference type="Proteomes" id="UP001596101"/>
    </source>
</evidence>
<accession>A0ABW0MMR5</accession>
<dbReference type="RefSeq" id="WP_379754647.1">
    <property type="nucleotide sequence ID" value="NZ_JBHSMR010000013.1"/>
</dbReference>
<name>A0ABW0MMR5_9BURK</name>
<feature type="chain" id="PRO_5045299036" description="Alpha/beta hydrolase" evidence="2">
    <location>
        <begin position="21"/>
        <end position="500"/>
    </location>
</feature>
<dbReference type="PROSITE" id="PS51257">
    <property type="entry name" value="PROKAR_LIPOPROTEIN"/>
    <property type="match status" value="1"/>
</dbReference>
<dbReference type="Proteomes" id="UP001596101">
    <property type="component" value="Unassembled WGS sequence"/>
</dbReference>
<organism evidence="3 4">
    <name type="scientific">Massilia suwonensis</name>
    <dbReference type="NCBI Taxonomy" id="648895"/>
    <lineage>
        <taxon>Bacteria</taxon>
        <taxon>Pseudomonadati</taxon>
        <taxon>Pseudomonadota</taxon>
        <taxon>Betaproteobacteria</taxon>
        <taxon>Burkholderiales</taxon>
        <taxon>Oxalobacteraceae</taxon>
        <taxon>Telluria group</taxon>
        <taxon>Massilia</taxon>
    </lineage>
</organism>
<evidence type="ECO:0008006" key="5">
    <source>
        <dbReference type="Google" id="ProtNLM"/>
    </source>
</evidence>
<dbReference type="EMBL" id="JBHSMR010000013">
    <property type="protein sequence ID" value="MFC5478622.1"/>
    <property type="molecule type" value="Genomic_DNA"/>
</dbReference>
<keyword evidence="2" id="KW-0732">Signal</keyword>
<dbReference type="SUPFAM" id="SSF53474">
    <property type="entry name" value="alpha/beta-Hydrolases"/>
    <property type="match status" value="1"/>
</dbReference>
<evidence type="ECO:0000256" key="1">
    <source>
        <dbReference type="SAM" id="MobiDB-lite"/>
    </source>
</evidence>
<protein>
    <recommendedName>
        <fullName evidence="5">Alpha/beta hydrolase</fullName>
    </recommendedName>
</protein>
<evidence type="ECO:0000256" key="2">
    <source>
        <dbReference type="SAM" id="SignalP"/>
    </source>
</evidence>
<evidence type="ECO:0000313" key="3">
    <source>
        <dbReference type="EMBL" id="MFC5478622.1"/>
    </source>
</evidence>
<feature type="signal peptide" evidence="2">
    <location>
        <begin position="1"/>
        <end position="20"/>
    </location>
</feature>
<dbReference type="Gene3D" id="3.40.50.1820">
    <property type="entry name" value="alpha/beta hydrolase"/>
    <property type="match status" value="1"/>
</dbReference>
<keyword evidence="4" id="KW-1185">Reference proteome</keyword>
<sequence length="500" mass="55512">MPKSFAILCLVPVMLLTGCAAGPQPRPGTPPVDPNLHAIYIDQHGELQEKPGAAPSPPSASAVQDPTLAGKDDAYSARIIANFKRERVARPNLALTIFVHGGLNRADSAWARAAAFSADMLREGQYALFVGWNSGGYTNYFDHLFRIRTGEYKPRQALLTSPIVVIGDAARSIVNIPTAWYRTVADPLSVTTWYTRSVELEYDQRIRVLDHLQINVSNKPPYRGVGASYWTILNPVKLLSAPVVDGFGSGAWDSMLRRTDLVLSKPIAYEGRQPKRSWEELEPAARAAAMPGVPAAFVPETRELADTAVTRFLKDWINDESLRGVPITLIGHSMGAIVVNNILARHPALAIDKVVFMGAAARIKDVENGVVPWMRRPGNDRSEFYNLSLDPYREIGENEFFDFVPRGSLLHWIDNIFGEVNSFKDRTVGGWWNIVRTAEDVFPEPVRKRVYLTRFPIGAAGMGPQEHGDFDSYCFWRASYWKAQTPLTTYPDCAAATTPK</sequence>
<feature type="region of interest" description="Disordered" evidence="1">
    <location>
        <begin position="48"/>
        <end position="67"/>
    </location>
</feature>